<dbReference type="InterPro" id="IPR011322">
    <property type="entry name" value="N-reg_PII-like_a/b"/>
</dbReference>
<evidence type="ECO:0000313" key="2">
    <source>
        <dbReference type="EMBL" id="RCS40770.1"/>
    </source>
</evidence>
<dbReference type="Pfam" id="PF00543">
    <property type="entry name" value="P-II"/>
    <property type="match status" value="1"/>
</dbReference>
<keyword evidence="1" id="KW-0597">Phosphoprotein</keyword>
<name>A0A368KLS4_9BACT</name>
<dbReference type="RefSeq" id="WP_114373841.1">
    <property type="nucleotide sequence ID" value="NZ_QPEX01000046.1"/>
</dbReference>
<dbReference type="SUPFAM" id="SSF54913">
    <property type="entry name" value="GlnB-like"/>
    <property type="match status" value="1"/>
</dbReference>
<dbReference type="PANTHER" id="PTHR30115:SF11">
    <property type="entry name" value="NITROGEN REGULATORY PROTEIN P-II HOMOLOG"/>
    <property type="match status" value="1"/>
</dbReference>
<dbReference type="PANTHER" id="PTHR30115">
    <property type="entry name" value="NITROGEN REGULATORY PROTEIN P-II"/>
    <property type="match status" value="1"/>
</dbReference>
<dbReference type="GO" id="GO:0030234">
    <property type="term" value="F:enzyme regulator activity"/>
    <property type="evidence" value="ECO:0007669"/>
    <property type="project" value="InterPro"/>
</dbReference>
<protein>
    <submittedName>
        <fullName evidence="2">P-II family nitrogen regulator</fullName>
    </submittedName>
</protein>
<evidence type="ECO:0000313" key="3">
    <source>
        <dbReference type="Proteomes" id="UP000253562"/>
    </source>
</evidence>
<dbReference type="OrthoDB" id="9802729at2"/>
<dbReference type="AlphaFoldDB" id="A0A368KLS4"/>
<proteinExistence type="predicted"/>
<dbReference type="GO" id="GO:0005829">
    <property type="term" value="C:cytosol"/>
    <property type="evidence" value="ECO:0007669"/>
    <property type="project" value="TreeGrafter"/>
</dbReference>
<dbReference type="Proteomes" id="UP000253562">
    <property type="component" value="Unassembled WGS sequence"/>
</dbReference>
<gene>
    <name evidence="2" type="ORF">DTL42_25755</name>
</gene>
<accession>A0A368KLS4</accession>
<dbReference type="Gene3D" id="3.30.70.120">
    <property type="match status" value="1"/>
</dbReference>
<dbReference type="SMART" id="SM00938">
    <property type="entry name" value="P-II"/>
    <property type="match status" value="1"/>
</dbReference>
<dbReference type="PRINTS" id="PR00340">
    <property type="entry name" value="PIIGLNB"/>
</dbReference>
<dbReference type="InterPro" id="IPR015867">
    <property type="entry name" value="N-reg_PII/ATP_PRibTrfase_C"/>
</dbReference>
<reference evidence="2 3" key="1">
    <citation type="submission" date="2018-07" db="EMBL/GenBank/DDBJ databases">
        <title>Comparative genomes isolates from brazilian mangrove.</title>
        <authorList>
            <person name="De Araujo J.E."/>
            <person name="Taketani R.G."/>
            <person name="Silva M.C.P."/>
            <person name="Lourenco M.V."/>
            <person name="Oliveira V.M."/>
            <person name="Andreote F.D."/>
        </authorList>
    </citation>
    <scope>NUCLEOTIDE SEQUENCE [LARGE SCALE GENOMIC DNA]</scope>
    <source>
        <strain evidence="2 3">HEX PRIS-MGV</strain>
    </source>
</reference>
<dbReference type="GO" id="GO:0006808">
    <property type="term" value="P:regulation of nitrogen utilization"/>
    <property type="evidence" value="ECO:0007669"/>
    <property type="project" value="InterPro"/>
</dbReference>
<dbReference type="InterPro" id="IPR002187">
    <property type="entry name" value="N-reg_PII"/>
</dbReference>
<comment type="caution">
    <text evidence="2">The sequence shown here is derived from an EMBL/GenBank/DDBJ whole genome shotgun (WGS) entry which is preliminary data.</text>
</comment>
<sequence length="113" mass="12834">MKQIIAIVKPYLAEKVLDTLSRAPLEALNVREVKGFGRQKNYLDEYGESEYSKTFLPKIEISAWLDDARVEETLRKIVAVARSGRMGDGKIFVLPTAFQADMIDIAEVEQRET</sequence>
<feature type="modified residue" description="O-UMP-tyrosine" evidence="1">
    <location>
        <position position="51"/>
    </location>
</feature>
<dbReference type="PROSITE" id="PS51343">
    <property type="entry name" value="PII_GLNB_DOM"/>
    <property type="match status" value="1"/>
</dbReference>
<dbReference type="GO" id="GO:0005524">
    <property type="term" value="F:ATP binding"/>
    <property type="evidence" value="ECO:0007669"/>
    <property type="project" value="TreeGrafter"/>
</dbReference>
<dbReference type="EMBL" id="QPEX01000046">
    <property type="protein sequence ID" value="RCS40770.1"/>
    <property type="molecule type" value="Genomic_DNA"/>
</dbReference>
<organism evidence="2 3">
    <name type="scientific">Bremerella cremea</name>
    <dbReference type="NCBI Taxonomy" id="1031537"/>
    <lineage>
        <taxon>Bacteria</taxon>
        <taxon>Pseudomonadati</taxon>
        <taxon>Planctomycetota</taxon>
        <taxon>Planctomycetia</taxon>
        <taxon>Pirellulales</taxon>
        <taxon>Pirellulaceae</taxon>
        <taxon>Bremerella</taxon>
    </lineage>
</organism>
<evidence type="ECO:0000256" key="1">
    <source>
        <dbReference type="PIRSR" id="PIRSR602187-50"/>
    </source>
</evidence>